<feature type="compositionally biased region" description="Basic and acidic residues" evidence="1">
    <location>
        <begin position="1"/>
        <end position="16"/>
    </location>
</feature>
<organism evidence="2 3">
    <name type="scientific">Niastella soli</name>
    <dbReference type="NCBI Taxonomy" id="2821487"/>
    <lineage>
        <taxon>Bacteria</taxon>
        <taxon>Pseudomonadati</taxon>
        <taxon>Bacteroidota</taxon>
        <taxon>Chitinophagia</taxon>
        <taxon>Chitinophagales</taxon>
        <taxon>Chitinophagaceae</taxon>
        <taxon>Niastella</taxon>
    </lineage>
</organism>
<dbReference type="RefSeq" id="WP_209144299.1">
    <property type="nucleotide sequence ID" value="NZ_JAGHKO010000017.1"/>
</dbReference>
<proteinExistence type="predicted"/>
<dbReference type="Proteomes" id="UP000677244">
    <property type="component" value="Unassembled WGS sequence"/>
</dbReference>
<protein>
    <submittedName>
        <fullName evidence="2">Uncharacterized protein</fullName>
    </submittedName>
</protein>
<evidence type="ECO:0000313" key="2">
    <source>
        <dbReference type="EMBL" id="MBO9205082.1"/>
    </source>
</evidence>
<comment type="caution">
    <text evidence="2">The sequence shown here is derived from an EMBL/GenBank/DDBJ whole genome shotgun (WGS) entry which is preliminary data.</text>
</comment>
<name>A0ABS3Z4I9_9BACT</name>
<feature type="region of interest" description="Disordered" evidence="1">
    <location>
        <begin position="1"/>
        <end position="25"/>
    </location>
</feature>
<evidence type="ECO:0000256" key="1">
    <source>
        <dbReference type="SAM" id="MobiDB-lite"/>
    </source>
</evidence>
<accession>A0ABS3Z4I9</accession>
<dbReference type="EMBL" id="JAGHKO010000017">
    <property type="protein sequence ID" value="MBO9205082.1"/>
    <property type="molecule type" value="Genomic_DNA"/>
</dbReference>
<evidence type="ECO:0000313" key="3">
    <source>
        <dbReference type="Proteomes" id="UP000677244"/>
    </source>
</evidence>
<sequence>MDEKKLKEELPHGPDPHEDEDDEREYDIIDELTPQQLAQLAESIKQAEAGNTIPHEKAMELMSALVNSRSRQNL</sequence>
<keyword evidence="3" id="KW-1185">Reference proteome</keyword>
<reference evidence="2 3" key="1">
    <citation type="submission" date="2021-03" db="EMBL/GenBank/DDBJ databases">
        <title>Assistant Professor.</title>
        <authorList>
            <person name="Huq M.A."/>
        </authorList>
    </citation>
    <scope>NUCLEOTIDE SEQUENCE [LARGE SCALE GENOMIC DNA]</scope>
    <source>
        <strain evidence="2 3">MAH-29</strain>
    </source>
</reference>
<gene>
    <name evidence="2" type="ORF">J7I42_32645</name>
</gene>